<evidence type="ECO:0000313" key="5">
    <source>
        <dbReference type="EMBL" id="EGJ71741.1"/>
    </source>
</evidence>
<dbReference type="Gene3D" id="2.60.40.10">
    <property type="entry name" value="Immunoglobulins"/>
    <property type="match status" value="1"/>
</dbReference>
<proteinExistence type="predicted"/>
<dbReference type="eggNOG" id="ENOG502ZAXA">
    <property type="taxonomic scope" value="Bacteria"/>
</dbReference>
<dbReference type="Pfam" id="PF07940">
    <property type="entry name" value="Hepar_II_III_C"/>
    <property type="match status" value="1"/>
</dbReference>
<comment type="subcellular location">
    <subcellularLocation>
        <location evidence="1">Cell envelope</location>
    </subcellularLocation>
</comment>
<name>F3ZQ75_9BACE</name>
<dbReference type="SUPFAM" id="SSF48230">
    <property type="entry name" value="Chondroitin AC/alginate lyase"/>
    <property type="match status" value="1"/>
</dbReference>
<dbReference type="InterPro" id="IPR013783">
    <property type="entry name" value="Ig-like_fold"/>
</dbReference>
<sequence>MKKLKLLLMLGAFTLTATPMVGNSRIKLTSQTLMHEMRATVYPQNGAQLADRYVSLQWPLHEDHNSVGAGLDGVEEEKSKKLDPLGRNYQVRLSQDIHFNQNVISAYTSWPFYNPENNIRSGRWFWQYGYVNSDGITEWSETNSFDVVPNALKFTPPTYRNFMTNLPSTHPRILVFEKDWNQVIESSKDKIEREWYLHESAKIMKTPIVDFHNSINTDLLKGLDSEFKKNSMLTRESRRFVDKEEGNLEVLIRTYILTKDKKYAEIAIDRLKSMITWKKSPYMKGDFNQATYLLLASTAYDSFYNILDEETKKLLLTEIKENGTKIFNHFVNHLANHIADNHNWQMNLRIFTFAAFAVYGDLEEADKWTEYSYEIWRARFPGLNEDGGWHNGDSYFQVNARTLIEVPYFYSRVSGYDFFSDPWYAGNALYVMYQQPPFSKSGGNGSGHQKVYKPNSIRVSYADALARLLNHPFLAQYSEMIIEKEPNILKKAFMAKPGDLAWFRIVCNKPLPKPITLGHLPVGCVFPQTGLASFLSNWGDLHRNAMVSFRSSPYGSTSHALANQNAFNTFFDGRPLFYSSGHHISFIDEHGVYCHRASRAHNTILVNGMGQKIGTEGYGWIPRHYVGKEISYVLGDASNAYGEVISKLWQNRAKEAKIDFSPKNGWDKNHLETFRRHIVTLGDASITFIYDELEADEPVTWDYLLHTVKEPMQQNESNKILTIKATNGKAESDAYLFSSGKVKTNMTDQFFTPAINWLRADAKGNFESYANHWHFTATSEKSKNYRFATVLVTHYRDAHKIEVKQNKKGIITVGDWVIKANLDVNSKAYFEIKNRVTNSKIVLDDSTSIHDMMGNIILEDKLPILEI</sequence>
<feature type="signal peptide" evidence="2">
    <location>
        <begin position="1"/>
        <end position="17"/>
    </location>
</feature>
<organism evidence="5 6">
    <name type="scientific">Bacteroides coprosuis DSM 18011</name>
    <dbReference type="NCBI Taxonomy" id="679937"/>
    <lineage>
        <taxon>Bacteria</taxon>
        <taxon>Pseudomonadati</taxon>
        <taxon>Bacteroidota</taxon>
        <taxon>Bacteroidia</taxon>
        <taxon>Bacteroidales</taxon>
        <taxon>Bacteroidaceae</taxon>
        <taxon>Bacteroides</taxon>
    </lineage>
</organism>
<dbReference type="Proteomes" id="UP000018439">
    <property type="component" value="Chromosome"/>
</dbReference>
<accession>F3ZQ75</accession>
<dbReference type="GO" id="GO:0030313">
    <property type="term" value="C:cell envelope"/>
    <property type="evidence" value="ECO:0007669"/>
    <property type="project" value="UniProtKB-SubCell"/>
</dbReference>
<feature type="domain" description="Heparinase II/III-like C-terminal" evidence="3">
    <location>
        <begin position="526"/>
        <end position="756"/>
    </location>
</feature>
<reference evidence="5 6" key="1">
    <citation type="journal article" date="2011" name="Stand. Genomic Sci.">
        <title>Non-contiguous finished genome sequence of Bacteroides coprosuis type strain (PC139).</title>
        <authorList>
            <person name="Land M."/>
            <person name="Held B."/>
            <person name="Gronow S."/>
            <person name="Abt B."/>
            <person name="Lucas S."/>
            <person name="Del Rio T.G."/>
            <person name="Nolan M."/>
            <person name="Tice H."/>
            <person name="Cheng J.F."/>
            <person name="Pitluck S."/>
            <person name="Liolios K."/>
            <person name="Pagani I."/>
            <person name="Ivanova N."/>
            <person name="Mavromatis K."/>
            <person name="Mikhailova N."/>
            <person name="Pati A."/>
            <person name="Tapia R."/>
            <person name="Han C."/>
            <person name="Goodwin L."/>
            <person name="Chen A."/>
            <person name="Palaniappan K."/>
            <person name="Hauser L."/>
            <person name="Brambilla E.M."/>
            <person name="Rohde M."/>
            <person name="Goker M."/>
            <person name="Detter J.C."/>
            <person name="Woyke T."/>
            <person name="Bristow J."/>
            <person name="Eisen J.A."/>
            <person name="Markowitz V."/>
            <person name="Hugenholtz P."/>
            <person name="Kyrpides N.C."/>
            <person name="Klenk H.P."/>
            <person name="Lapidus A."/>
        </authorList>
    </citation>
    <scope>NUCLEOTIDE SEQUENCE</scope>
    <source>
        <strain evidence="5 6">DSM 18011</strain>
    </source>
</reference>
<gene>
    <name evidence="5" type="ORF">Bcop_1549</name>
</gene>
<dbReference type="Gene3D" id="2.70.98.70">
    <property type="match status" value="1"/>
</dbReference>
<evidence type="ECO:0000259" key="3">
    <source>
        <dbReference type="Pfam" id="PF07940"/>
    </source>
</evidence>
<dbReference type="InterPro" id="IPR012480">
    <property type="entry name" value="Hepar_II_III_C"/>
</dbReference>
<dbReference type="EMBL" id="CM001167">
    <property type="protein sequence ID" value="EGJ71741.1"/>
    <property type="molecule type" value="Genomic_DNA"/>
</dbReference>
<feature type="domain" description="Heparinase II N-terminal" evidence="4">
    <location>
        <begin position="31"/>
        <end position="509"/>
    </location>
</feature>
<dbReference type="AlphaFoldDB" id="F3ZQ75"/>
<evidence type="ECO:0000259" key="4">
    <source>
        <dbReference type="Pfam" id="PF16332"/>
    </source>
</evidence>
<keyword evidence="2" id="KW-0732">Signal</keyword>
<dbReference type="HOGENOM" id="CLU_016255_0_0_10"/>
<dbReference type="Gene3D" id="1.50.10.100">
    <property type="entry name" value="Chondroitin AC/alginate lyase"/>
    <property type="match status" value="1"/>
</dbReference>
<dbReference type="OrthoDB" id="9772435at2"/>
<feature type="chain" id="PRO_5003309396" evidence="2">
    <location>
        <begin position="18"/>
        <end position="867"/>
    </location>
</feature>
<dbReference type="STRING" id="679937.Bcop_1549"/>
<dbReference type="InterPro" id="IPR032518">
    <property type="entry name" value="HepII_N"/>
</dbReference>
<dbReference type="GO" id="GO:0016829">
    <property type="term" value="F:lyase activity"/>
    <property type="evidence" value="ECO:0007669"/>
    <property type="project" value="InterPro"/>
</dbReference>
<protein>
    <submittedName>
        <fullName evidence="5">Heparinase II/III family protein</fullName>
    </submittedName>
</protein>
<evidence type="ECO:0000256" key="2">
    <source>
        <dbReference type="SAM" id="SignalP"/>
    </source>
</evidence>
<evidence type="ECO:0000313" key="6">
    <source>
        <dbReference type="Proteomes" id="UP000018439"/>
    </source>
</evidence>
<keyword evidence="6" id="KW-1185">Reference proteome</keyword>
<dbReference type="InterPro" id="IPR008929">
    <property type="entry name" value="Chondroitin_lyas"/>
</dbReference>
<evidence type="ECO:0000256" key="1">
    <source>
        <dbReference type="ARBA" id="ARBA00004196"/>
    </source>
</evidence>
<dbReference type="Pfam" id="PF16332">
    <property type="entry name" value="DUF4962"/>
    <property type="match status" value="1"/>
</dbReference>